<dbReference type="RefSeq" id="WP_055258751.1">
    <property type="nucleotide sequence ID" value="NZ_CABIXL010000004.1"/>
</dbReference>
<dbReference type="Pfam" id="PF01406">
    <property type="entry name" value="tRNA-synt_1e"/>
    <property type="match status" value="1"/>
</dbReference>
<evidence type="ECO:0000256" key="3">
    <source>
        <dbReference type="ARBA" id="ARBA00012838"/>
    </source>
</evidence>
<dbReference type="PRINTS" id="PR01041">
    <property type="entry name" value="TRNASYNTHMET"/>
</dbReference>
<evidence type="ECO:0000256" key="2">
    <source>
        <dbReference type="ARBA" id="ARBA00008258"/>
    </source>
</evidence>
<gene>
    <name evidence="15" type="primary">metG_1</name>
    <name evidence="15" type="ORF">ERS852473_01276</name>
</gene>
<proteinExistence type="inferred from homology"/>
<comment type="cofactor">
    <cofactor evidence="1">
        <name>Zn(2+)</name>
        <dbReference type="ChEBI" id="CHEBI:29105"/>
    </cofactor>
</comment>
<evidence type="ECO:0000256" key="9">
    <source>
        <dbReference type="ARBA" id="ARBA00022917"/>
    </source>
</evidence>
<evidence type="ECO:0000256" key="5">
    <source>
        <dbReference type="ARBA" id="ARBA00022723"/>
    </source>
</evidence>
<evidence type="ECO:0000259" key="13">
    <source>
        <dbReference type="Pfam" id="PF08264"/>
    </source>
</evidence>
<evidence type="ECO:0000256" key="10">
    <source>
        <dbReference type="ARBA" id="ARBA00023146"/>
    </source>
</evidence>
<feature type="domain" description="Methionyl/Valyl/Leucyl/Isoleucyl-tRNA synthetase anticodon-binding" evidence="13">
    <location>
        <begin position="384"/>
        <end position="481"/>
    </location>
</feature>
<comment type="similarity">
    <text evidence="2">Belongs to the class-I aminoacyl-tRNA synthetase family. MetG type 1 subfamily.</text>
</comment>
<dbReference type="InterPro" id="IPR023458">
    <property type="entry name" value="Met-tRNA_ligase_1"/>
</dbReference>
<keyword evidence="5" id="KW-0479">Metal-binding</keyword>
<feature type="domain" description="Methionyl/Leucyl tRNA synthetase" evidence="14">
    <location>
        <begin position="125"/>
        <end position="363"/>
    </location>
</feature>
<dbReference type="PANTHER" id="PTHR45765">
    <property type="entry name" value="METHIONINE--TRNA LIGASE"/>
    <property type="match status" value="1"/>
</dbReference>
<comment type="caution">
    <text evidence="15">The sequence shown here is derived from an EMBL/GenBank/DDBJ whole genome shotgun (WGS) entry which is preliminary data.</text>
</comment>
<dbReference type="CDD" id="cd00814">
    <property type="entry name" value="MetRS_core"/>
    <property type="match status" value="1"/>
</dbReference>
<dbReference type="Gene3D" id="1.10.730.10">
    <property type="entry name" value="Isoleucyl-tRNA Synthetase, Domain 1"/>
    <property type="match status" value="1"/>
</dbReference>
<feature type="domain" description="tRNA synthetases class I catalytic" evidence="12">
    <location>
        <begin position="14"/>
        <end position="124"/>
    </location>
</feature>
<dbReference type="EMBL" id="CYZR01000004">
    <property type="protein sequence ID" value="CUN86506.1"/>
    <property type="molecule type" value="Genomic_DNA"/>
</dbReference>
<evidence type="ECO:0000259" key="14">
    <source>
        <dbReference type="Pfam" id="PF09334"/>
    </source>
</evidence>
<dbReference type="PANTHER" id="PTHR45765:SF1">
    <property type="entry name" value="METHIONINE--TRNA LIGASE, CYTOPLASMIC"/>
    <property type="match status" value="1"/>
</dbReference>
<dbReference type="InterPro" id="IPR041872">
    <property type="entry name" value="Anticodon_Met"/>
</dbReference>
<dbReference type="SUPFAM" id="SSF52374">
    <property type="entry name" value="Nucleotidylyl transferase"/>
    <property type="match status" value="1"/>
</dbReference>
<dbReference type="InterPro" id="IPR033911">
    <property type="entry name" value="MetRS_core"/>
</dbReference>
<accession>A0ABM9UQJ0</accession>
<keyword evidence="6 11" id="KW-0547">Nucleotide-binding</keyword>
<evidence type="ECO:0000259" key="12">
    <source>
        <dbReference type="Pfam" id="PF01406"/>
    </source>
</evidence>
<dbReference type="InterPro" id="IPR013155">
    <property type="entry name" value="M/V/L/I-tRNA-synth_anticd-bd"/>
</dbReference>
<dbReference type="InterPro" id="IPR032678">
    <property type="entry name" value="tRNA-synt_1_cat_dom"/>
</dbReference>
<evidence type="ECO:0000256" key="4">
    <source>
        <dbReference type="ARBA" id="ARBA00022598"/>
    </source>
</evidence>
<keyword evidence="10 11" id="KW-0030">Aminoacyl-tRNA synthetase</keyword>
<keyword evidence="8 11" id="KW-0067">ATP-binding</keyword>
<reference evidence="15 16" key="1">
    <citation type="submission" date="2015-09" db="EMBL/GenBank/DDBJ databases">
        <authorList>
            <consortium name="Pathogen Informatics"/>
        </authorList>
    </citation>
    <scope>NUCLEOTIDE SEQUENCE [LARGE SCALE GENOMIC DNA]</scope>
    <source>
        <strain evidence="15 16">2789STDY5834858</strain>
    </source>
</reference>
<dbReference type="Pfam" id="PF08264">
    <property type="entry name" value="Anticodon_1"/>
    <property type="match status" value="1"/>
</dbReference>
<keyword evidence="4 11" id="KW-0436">Ligase</keyword>
<dbReference type="Pfam" id="PF09334">
    <property type="entry name" value="tRNA-synt_1g"/>
    <property type="match status" value="1"/>
</dbReference>
<dbReference type="SUPFAM" id="SSF47323">
    <property type="entry name" value="Anticodon-binding domain of a subclass of class I aminoacyl-tRNA synthetases"/>
    <property type="match status" value="1"/>
</dbReference>
<dbReference type="InterPro" id="IPR015413">
    <property type="entry name" value="Methionyl/Leucyl_tRNA_Synth"/>
</dbReference>
<organism evidence="15 16">
    <name type="scientific">Sarcina ventriculi</name>
    <name type="common">Clostridium ventriculi</name>
    <dbReference type="NCBI Taxonomy" id="1267"/>
    <lineage>
        <taxon>Bacteria</taxon>
        <taxon>Bacillati</taxon>
        <taxon>Bacillota</taxon>
        <taxon>Clostridia</taxon>
        <taxon>Eubacteriales</taxon>
        <taxon>Clostridiaceae</taxon>
        <taxon>Sarcina</taxon>
    </lineage>
</organism>
<evidence type="ECO:0000256" key="11">
    <source>
        <dbReference type="RuleBase" id="RU363039"/>
    </source>
</evidence>
<evidence type="ECO:0000256" key="8">
    <source>
        <dbReference type="ARBA" id="ARBA00022840"/>
    </source>
</evidence>
<evidence type="ECO:0000313" key="15">
    <source>
        <dbReference type="EMBL" id="CUN86506.1"/>
    </source>
</evidence>
<dbReference type="InterPro" id="IPR014729">
    <property type="entry name" value="Rossmann-like_a/b/a_fold"/>
</dbReference>
<sequence length="514" mass="60572">MKVLIANAWPYANGSLHIGRIASWLPGDVLARYHRAKGDEVIFLSGSDCHGAPVLKKAKEENKTPKEISDFYHREFIRCFNKLGFSYDIFSRTDTFNHREGVKKFIIELYEKGYIYEKEVQKYYCENCLELLEEEDLEDGKCKACQGEVVEASSKHLFFKLSSFEENIKNLIDDNNTWRSDAINITRRYLDGGLRDRIITRDIDLGINAPIKGYEDKKIYVWIDALMSYLTTSMNYIDDMGEDFKEYWNDANSRVYLLHGKENIPFHTTVFPAILFGLGIDKCNIRMLSSQYLNLEGKTFSTNKNWVLWVPYMIERFNIDLIRYYLISRGPEVKNSDFTWKDFVNANNNELLGCFGNFVNRTLVFINKNLNGSLENCEMDKRWMGVLEKVYEYVGRKFEEGSFREALKYVFKIIAIANEYFDKEKPWLLIDKDRKKCENLLYTYAQIVIALSNILNPIMPFTCECIRDFMGNDNVLWEFKEVKNIKVKRVDFLFERINRKVAINEFEKLKMKKR</sequence>
<dbReference type="Gene3D" id="3.40.50.620">
    <property type="entry name" value="HUPs"/>
    <property type="match status" value="1"/>
</dbReference>
<keyword evidence="16" id="KW-1185">Reference proteome</keyword>
<evidence type="ECO:0000256" key="7">
    <source>
        <dbReference type="ARBA" id="ARBA00022833"/>
    </source>
</evidence>
<dbReference type="InterPro" id="IPR009080">
    <property type="entry name" value="tRNAsynth_Ia_anticodon-bd"/>
</dbReference>
<dbReference type="EC" id="6.1.1.10" evidence="3"/>
<dbReference type="CDD" id="cd07957">
    <property type="entry name" value="Anticodon_Ia_Met"/>
    <property type="match status" value="1"/>
</dbReference>
<evidence type="ECO:0000256" key="1">
    <source>
        <dbReference type="ARBA" id="ARBA00001947"/>
    </source>
</evidence>
<name>A0ABM9UQJ0_SARVE</name>
<dbReference type="Proteomes" id="UP000095488">
    <property type="component" value="Unassembled WGS sequence"/>
</dbReference>
<keyword evidence="7" id="KW-0862">Zinc</keyword>
<keyword evidence="9 11" id="KW-0648">Protein biosynthesis</keyword>
<evidence type="ECO:0000256" key="6">
    <source>
        <dbReference type="ARBA" id="ARBA00022741"/>
    </source>
</evidence>
<protein>
    <recommendedName>
        <fullName evidence="3">methionine--tRNA ligase</fullName>
        <ecNumber evidence="3">6.1.1.10</ecNumber>
    </recommendedName>
</protein>
<evidence type="ECO:0000313" key="16">
    <source>
        <dbReference type="Proteomes" id="UP000095488"/>
    </source>
</evidence>
<dbReference type="GO" id="GO:0004825">
    <property type="term" value="F:methionine-tRNA ligase activity"/>
    <property type="evidence" value="ECO:0007669"/>
    <property type="project" value="UniProtKB-EC"/>
</dbReference>